<name>A0ABQ4PWS4_9PROT</name>
<dbReference type="EMBL" id="BPFZ01000009">
    <property type="protein sequence ID" value="GIU67385.1"/>
    <property type="molecule type" value="Genomic_DNA"/>
</dbReference>
<reference evidence="3" key="1">
    <citation type="submission" date="2021-05" db="EMBL/GenBank/DDBJ databases">
        <authorList>
            <person name="Tanabe Y."/>
        </authorList>
    </citation>
    <scope>NUCLEOTIDE SEQUENCE</scope>
    <source>
        <strain evidence="3">BOTRYCO-1</strain>
    </source>
</reference>
<dbReference type="Gene3D" id="2.115.10.20">
    <property type="entry name" value="Glycosyl hydrolase domain, family 43"/>
    <property type="match status" value="1"/>
</dbReference>
<comment type="similarity">
    <text evidence="1 2">Belongs to the glycosyl hydrolase 68 family.</text>
</comment>
<dbReference type="InterPro" id="IPR003469">
    <property type="entry name" value="Glyco_hydro_68"/>
</dbReference>
<accession>A0ABQ4PWS4</accession>
<keyword evidence="3" id="KW-0378">Hydrolase</keyword>
<evidence type="ECO:0000313" key="4">
    <source>
        <dbReference type="Proteomes" id="UP001161064"/>
    </source>
</evidence>
<dbReference type="SUPFAM" id="SSF75005">
    <property type="entry name" value="Arabinanase/levansucrase/invertase"/>
    <property type="match status" value="1"/>
</dbReference>
<dbReference type="RefSeq" id="WP_284360266.1">
    <property type="nucleotide sequence ID" value="NZ_BPFZ01000009.1"/>
</dbReference>
<dbReference type="Proteomes" id="UP001161064">
    <property type="component" value="Unassembled WGS sequence"/>
</dbReference>
<dbReference type="GO" id="GO:0016787">
    <property type="term" value="F:hydrolase activity"/>
    <property type="evidence" value="ECO:0007669"/>
    <property type="project" value="UniProtKB-KW"/>
</dbReference>
<gene>
    <name evidence="3" type="primary">sacB2</name>
    <name evidence="3" type="ORF">PsB1_1539</name>
</gene>
<comment type="caution">
    <text evidence="3">The sequence shown here is derived from an EMBL/GenBank/DDBJ whole genome shotgun (WGS) entry which is preliminary data.</text>
</comment>
<keyword evidence="4" id="KW-1185">Reference proteome</keyword>
<evidence type="ECO:0000256" key="2">
    <source>
        <dbReference type="RuleBase" id="RU361220"/>
    </source>
</evidence>
<evidence type="ECO:0000256" key="1">
    <source>
        <dbReference type="ARBA" id="ARBA00006775"/>
    </source>
</evidence>
<reference evidence="3" key="2">
    <citation type="journal article" date="2023" name="ISME Commun">
        <title>Characterization of a bloom-associated alphaproteobacterial lineage, 'Candidatus Phycosocius': insights into freshwater algal-bacterial interactions.</title>
        <authorList>
            <person name="Tanabe Y."/>
            <person name="Yamaguchi H."/>
            <person name="Yoshida M."/>
            <person name="Kai A."/>
            <person name="Okazaki Y."/>
        </authorList>
    </citation>
    <scope>NUCLEOTIDE SEQUENCE</scope>
    <source>
        <strain evidence="3">BOTRYCO-1</strain>
    </source>
</reference>
<organism evidence="3 4">
    <name type="scientific">Candidatus Phycosocius spiralis</name>
    <dbReference type="NCBI Taxonomy" id="2815099"/>
    <lineage>
        <taxon>Bacteria</taxon>
        <taxon>Pseudomonadati</taxon>
        <taxon>Pseudomonadota</taxon>
        <taxon>Alphaproteobacteria</taxon>
        <taxon>Caulobacterales</taxon>
        <taxon>Caulobacterales incertae sedis</taxon>
        <taxon>Candidatus Phycosocius</taxon>
    </lineage>
</organism>
<dbReference type="Pfam" id="PF02435">
    <property type="entry name" value="Glyco_hydro_68"/>
    <property type="match status" value="2"/>
</dbReference>
<dbReference type="InterPro" id="IPR023296">
    <property type="entry name" value="Glyco_hydro_beta-prop_sf"/>
</dbReference>
<dbReference type="CDD" id="cd08997">
    <property type="entry name" value="GH68"/>
    <property type="match status" value="1"/>
</dbReference>
<sequence length="373" mass="41914">MRGIFDHPLPCPRVFEAQDIWHFDPSQTLWDIWGVQTDAGDLAQVDGASLWVMLCAPRAQDPDMRHTCARLRLLMRRDRVWHDCGNLLPDGFSPGSREWSGSTRLDLKTNVMTLWFTASGRRGEEVCSFEQRLFHAQADLVFTRNVPVTRNWRDLTQSVINTGQLYTDVARTPGIPGRIKGFRDPYWFRDPANGQGYLLFTASKPEHQSTSHYDGVIGIAQASDRYGLKPFELMPALIDADGLTNELERPHVFVYHGLYYLFWSTQKQVFNPSGVQGPTGLYGMVAPSLFGPYQPLNGTGLVLANPSEEPLQAYAWQVLPSLEVVSFVDYWGLKGRDPRADHVLKARQFGGSIAPSSYLELHGAKTRIVSTGS</sequence>
<proteinExistence type="inferred from homology"/>
<protein>
    <submittedName>
        <fullName evidence="3">Glycoside hydrolase 68 family protein</fullName>
    </submittedName>
</protein>
<evidence type="ECO:0000313" key="3">
    <source>
        <dbReference type="EMBL" id="GIU67385.1"/>
    </source>
</evidence>